<dbReference type="EMBL" id="QELD01000012">
    <property type="protein sequence ID" value="MDN4188205.1"/>
    <property type="molecule type" value="Genomic_DNA"/>
</dbReference>
<accession>A0AAW7LL29</accession>
<dbReference type="AlphaFoldDB" id="A0AAW7LL29"/>
<comment type="caution">
    <text evidence="1">The sequence shown here is derived from an EMBL/GenBank/DDBJ whole genome shotgun (WGS) entry which is preliminary data.</text>
</comment>
<proteinExistence type="predicted"/>
<organism evidence="1 2">
    <name type="scientific">Bifidobacterium breve</name>
    <dbReference type="NCBI Taxonomy" id="1685"/>
    <lineage>
        <taxon>Bacteria</taxon>
        <taxon>Bacillati</taxon>
        <taxon>Actinomycetota</taxon>
        <taxon>Actinomycetes</taxon>
        <taxon>Bifidobacteriales</taxon>
        <taxon>Bifidobacteriaceae</taxon>
        <taxon>Bifidobacterium</taxon>
    </lineage>
</organism>
<name>A0AAW7LL29_BIFBR</name>
<sequence length="63" mass="6933">MWGIGQHIVDSFISCLPASAPAALPLSKVTISPFHSQRQRAQLRKKQKARYFVINAINNAKGA</sequence>
<protein>
    <recommendedName>
        <fullName evidence="3">Transposase</fullName>
    </recommendedName>
</protein>
<reference evidence="1" key="2">
    <citation type="journal article" date="2022" name="3 Biotech.">
        <title>Isomaltooligosaccharides utilization and genomic characterization of human infant anti-inflammatory Bifidobacterium longum and Bifidobacterium breve strains.</title>
        <authorList>
            <person name="Sharma S."/>
            <person name="Singh S."/>
            <person name="Chaudhary V."/>
            <person name="Mantri S."/>
            <person name="Chander A."/>
            <person name="Maurya R."/>
            <person name="Rajarammohan S."/>
            <person name="Singh R.P."/>
            <person name="Rishi P."/>
            <person name="Bishnoi M."/>
            <person name="Bhadada S.K."/>
            <person name="Kondepudi K.K."/>
        </authorList>
    </citation>
    <scope>NUCLEOTIDE SEQUENCE</scope>
    <source>
        <strain evidence="1">Bif11</strain>
    </source>
</reference>
<reference evidence="1" key="1">
    <citation type="submission" date="2018-05" db="EMBL/GenBank/DDBJ databases">
        <authorList>
            <person name="Kondepudi K.K."/>
            <person name="Singh S."/>
            <person name="Chaudhry V."/>
            <person name="Mantri S."/>
            <person name="Bhadada S."/>
            <person name="Bishnoi M."/>
            <person name="Kaur J."/>
            <person name="Sharma S."/>
            <person name="Bhatia R."/>
        </authorList>
    </citation>
    <scope>NUCLEOTIDE SEQUENCE</scope>
    <source>
        <strain evidence="1">Bif11</strain>
    </source>
</reference>
<dbReference type="Proteomes" id="UP001169990">
    <property type="component" value="Unassembled WGS sequence"/>
</dbReference>
<evidence type="ECO:0008006" key="3">
    <source>
        <dbReference type="Google" id="ProtNLM"/>
    </source>
</evidence>
<evidence type="ECO:0000313" key="1">
    <source>
        <dbReference type="EMBL" id="MDN4188205.1"/>
    </source>
</evidence>
<evidence type="ECO:0000313" key="2">
    <source>
        <dbReference type="Proteomes" id="UP001169990"/>
    </source>
</evidence>
<gene>
    <name evidence="1" type="ORF">DC496_07640</name>
</gene>